<gene>
    <name evidence="1" type="ORF">BDP27DRAFT_1451699</name>
</gene>
<comment type="caution">
    <text evidence="1">The sequence shown here is derived from an EMBL/GenBank/DDBJ whole genome shotgun (WGS) entry which is preliminary data.</text>
</comment>
<organism evidence="1 2">
    <name type="scientific">Rhodocollybia butyracea</name>
    <dbReference type="NCBI Taxonomy" id="206335"/>
    <lineage>
        <taxon>Eukaryota</taxon>
        <taxon>Fungi</taxon>
        <taxon>Dikarya</taxon>
        <taxon>Basidiomycota</taxon>
        <taxon>Agaricomycotina</taxon>
        <taxon>Agaricomycetes</taxon>
        <taxon>Agaricomycetidae</taxon>
        <taxon>Agaricales</taxon>
        <taxon>Marasmiineae</taxon>
        <taxon>Omphalotaceae</taxon>
        <taxon>Rhodocollybia</taxon>
    </lineage>
</organism>
<keyword evidence="2" id="KW-1185">Reference proteome</keyword>
<accession>A0A9P5PH14</accession>
<dbReference type="EMBL" id="JADNRY010000169">
    <property type="protein sequence ID" value="KAF9062532.1"/>
    <property type="molecule type" value="Genomic_DNA"/>
</dbReference>
<name>A0A9P5PH14_9AGAR</name>
<reference evidence="1" key="1">
    <citation type="submission" date="2020-11" db="EMBL/GenBank/DDBJ databases">
        <authorList>
            <consortium name="DOE Joint Genome Institute"/>
            <person name="Ahrendt S."/>
            <person name="Riley R."/>
            <person name="Andreopoulos W."/>
            <person name="Labutti K."/>
            <person name="Pangilinan J."/>
            <person name="Ruiz-Duenas F.J."/>
            <person name="Barrasa J.M."/>
            <person name="Sanchez-Garcia M."/>
            <person name="Camarero S."/>
            <person name="Miyauchi S."/>
            <person name="Serrano A."/>
            <person name="Linde D."/>
            <person name="Babiker R."/>
            <person name="Drula E."/>
            <person name="Ayuso-Fernandez I."/>
            <person name="Pacheco R."/>
            <person name="Padilla G."/>
            <person name="Ferreira P."/>
            <person name="Barriuso J."/>
            <person name="Kellner H."/>
            <person name="Castanera R."/>
            <person name="Alfaro M."/>
            <person name="Ramirez L."/>
            <person name="Pisabarro A.G."/>
            <person name="Kuo A."/>
            <person name="Tritt A."/>
            <person name="Lipzen A."/>
            <person name="He G."/>
            <person name="Yan M."/>
            <person name="Ng V."/>
            <person name="Cullen D."/>
            <person name="Martin F."/>
            <person name="Rosso M.-N."/>
            <person name="Henrissat B."/>
            <person name="Hibbett D."/>
            <person name="Martinez A.T."/>
            <person name="Grigoriev I.V."/>
        </authorList>
    </citation>
    <scope>NUCLEOTIDE SEQUENCE</scope>
    <source>
        <strain evidence="1">AH 40177</strain>
    </source>
</reference>
<sequence length="341" mass="39223">MLVRKLFFKLPNIRSTTYSLLPVFLNPRYASISTTSQHTLPEEIEQYPMIPRHSNGMNFIKAQNISTLDPSRLVASDFIDLQKYTLPAGHWRISVRYRRISVISCDYTKREPFPPETRGFLYLHQLRGVHPCAATLRFRICARDLSPQESFARGKDLLSPRGAPWELNILRLFMSGLATNFREGLLLDKVLPLEAIGQTDNLVDNRVEGGMKGKRLKLNMVFSFGQPFRVPMIRLSTSLNFVDLKGVKLEVGRIYTKIAECKDKTLSCTMCLEYDPKAKHRIVLRILQIPKEFHGKTLYDEGDIMPLKRVAKFPVDDVVDALLRQSSSQWKDRRKGLGRRL</sequence>
<dbReference type="AlphaFoldDB" id="A0A9P5PH14"/>
<protein>
    <submittedName>
        <fullName evidence="1">Uncharacterized protein</fullName>
    </submittedName>
</protein>
<proteinExistence type="predicted"/>
<dbReference type="Proteomes" id="UP000772434">
    <property type="component" value="Unassembled WGS sequence"/>
</dbReference>
<evidence type="ECO:0000313" key="2">
    <source>
        <dbReference type="Proteomes" id="UP000772434"/>
    </source>
</evidence>
<evidence type="ECO:0000313" key="1">
    <source>
        <dbReference type="EMBL" id="KAF9062532.1"/>
    </source>
</evidence>
<dbReference type="OrthoDB" id="2750929at2759"/>